<gene>
    <name evidence="2" type="ORF">FE782_07485</name>
</gene>
<keyword evidence="1" id="KW-0812">Transmembrane</keyword>
<dbReference type="OrthoDB" id="9803232at2"/>
<evidence type="ECO:0000256" key="1">
    <source>
        <dbReference type="SAM" id="Phobius"/>
    </source>
</evidence>
<proteinExistence type="predicted"/>
<feature type="transmembrane region" description="Helical" evidence="1">
    <location>
        <begin position="6"/>
        <end position="34"/>
    </location>
</feature>
<feature type="transmembrane region" description="Helical" evidence="1">
    <location>
        <begin position="111"/>
        <end position="130"/>
    </location>
</feature>
<name>A0A5R9GMK8_9BACL</name>
<keyword evidence="1" id="KW-0472">Membrane</keyword>
<evidence type="ECO:0000313" key="2">
    <source>
        <dbReference type="EMBL" id="TLS53195.1"/>
    </source>
</evidence>
<comment type="caution">
    <text evidence="2">The sequence shown here is derived from an EMBL/GenBank/DDBJ whole genome shotgun (WGS) entry which is preliminary data.</text>
</comment>
<dbReference type="RefSeq" id="WP_138193436.1">
    <property type="nucleotide sequence ID" value="NZ_VCIW01000003.1"/>
</dbReference>
<evidence type="ECO:0000313" key="3">
    <source>
        <dbReference type="Proteomes" id="UP000309676"/>
    </source>
</evidence>
<dbReference type="EMBL" id="VCIW01000003">
    <property type="protein sequence ID" value="TLS53195.1"/>
    <property type="molecule type" value="Genomic_DNA"/>
</dbReference>
<accession>A0A5R9GMK8</accession>
<sequence>MNEALIPIAAGLFVVITVGIAGFQLLLFLGYPLAAYSWGGAHEGVLPPRLRRMSLLSAPLLLAMGAVMLVHTNLIEIGIPLPTEILVWAITAFLGLSTLGNLASRSKKEKLVMTPIAGIAFASSLFICVATL</sequence>
<feature type="transmembrane region" description="Helical" evidence="1">
    <location>
        <begin position="85"/>
        <end position="104"/>
    </location>
</feature>
<reference evidence="2 3" key="1">
    <citation type="submission" date="2019-05" db="EMBL/GenBank/DDBJ databases">
        <authorList>
            <person name="Narsing Rao M.P."/>
            <person name="Li W.J."/>
        </authorList>
    </citation>
    <scope>NUCLEOTIDE SEQUENCE [LARGE SCALE GENOMIC DNA]</scope>
    <source>
        <strain evidence="2 3">SYSU_K30003</strain>
    </source>
</reference>
<organism evidence="2 3">
    <name type="scientific">Paenibacillus antri</name>
    <dbReference type="NCBI Taxonomy" id="2582848"/>
    <lineage>
        <taxon>Bacteria</taxon>
        <taxon>Bacillati</taxon>
        <taxon>Bacillota</taxon>
        <taxon>Bacilli</taxon>
        <taxon>Bacillales</taxon>
        <taxon>Paenibacillaceae</taxon>
        <taxon>Paenibacillus</taxon>
    </lineage>
</organism>
<dbReference type="AlphaFoldDB" id="A0A5R9GMK8"/>
<keyword evidence="3" id="KW-1185">Reference proteome</keyword>
<feature type="transmembrane region" description="Helical" evidence="1">
    <location>
        <begin position="55"/>
        <end position="79"/>
    </location>
</feature>
<keyword evidence="1" id="KW-1133">Transmembrane helix</keyword>
<protein>
    <submittedName>
        <fullName evidence="2">Uncharacterized protein</fullName>
    </submittedName>
</protein>
<dbReference type="Proteomes" id="UP000309676">
    <property type="component" value="Unassembled WGS sequence"/>
</dbReference>